<feature type="domain" description="C2H2-type" evidence="6">
    <location>
        <begin position="501"/>
        <end position="523"/>
    </location>
</feature>
<dbReference type="PANTHER" id="PTHR24379:SF121">
    <property type="entry name" value="C2H2-TYPE DOMAIN-CONTAINING PROTEIN"/>
    <property type="match status" value="1"/>
</dbReference>
<feature type="non-terminal residue" evidence="7">
    <location>
        <position position="669"/>
    </location>
</feature>
<protein>
    <recommendedName>
        <fullName evidence="6">C2H2-type domain-containing protein</fullName>
    </recommendedName>
</protein>
<gene>
    <name evidence="7" type="ORF">BINO364_LOCUS15181</name>
</gene>
<feature type="domain" description="C2H2-type" evidence="6">
    <location>
        <begin position="293"/>
        <end position="320"/>
    </location>
</feature>
<organism evidence="7 8">
    <name type="scientific">Brenthis ino</name>
    <name type="common">lesser marbled fritillary</name>
    <dbReference type="NCBI Taxonomy" id="405034"/>
    <lineage>
        <taxon>Eukaryota</taxon>
        <taxon>Metazoa</taxon>
        <taxon>Ecdysozoa</taxon>
        <taxon>Arthropoda</taxon>
        <taxon>Hexapoda</taxon>
        <taxon>Insecta</taxon>
        <taxon>Pterygota</taxon>
        <taxon>Neoptera</taxon>
        <taxon>Endopterygota</taxon>
        <taxon>Lepidoptera</taxon>
        <taxon>Glossata</taxon>
        <taxon>Ditrysia</taxon>
        <taxon>Papilionoidea</taxon>
        <taxon>Nymphalidae</taxon>
        <taxon>Heliconiinae</taxon>
        <taxon>Argynnini</taxon>
        <taxon>Brenthis</taxon>
    </lineage>
</organism>
<dbReference type="PROSITE" id="PS00028">
    <property type="entry name" value="ZINC_FINGER_C2H2_1"/>
    <property type="match status" value="14"/>
</dbReference>
<keyword evidence="3 5" id="KW-0863">Zinc-finger</keyword>
<dbReference type="Gene3D" id="3.30.160.60">
    <property type="entry name" value="Classic Zinc Finger"/>
    <property type="match status" value="9"/>
</dbReference>
<evidence type="ECO:0000256" key="2">
    <source>
        <dbReference type="ARBA" id="ARBA00022737"/>
    </source>
</evidence>
<dbReference type="GO" id="GO:0008270">
    <property type="term" value="F:zinc ion binding"/>
    <property type="evidence" value="ECO:0007669"/>
    <property type="project" value="UniProtKB-KW"/>
</dbReference>
<evidence type="ECO:0000313" key="8">
    <source>
        <dbReference type="Proteomes" id="UP000838878"/>
    </source>
</evidence>
<accession>A0A8J9YLQ0</accession>
<dbReference type="Pfam" id="PF00096">
    <property type="entry name" value="zf-C2H2"/>
    <property type="match status" value="3"/>
</dbReference>
<dbReference type="FunFam" id="3.30.160.60:FF:000100">
    <property type="entry name" value="Zinc finger 45-like"/>
    <property type="match status" value="1"/>
</dbReference>
<dbReference type="SUPFAM" id="SSF57667">
    <property type="entry name" value="beta-beta-alpha zinc fingers"/>
    <property type="match status" value="5"/>
</dbReference>
<evidence type="ECO:0000256" key="5">
    <source>
        <dbReference type="PROSITE-ProRule" id="PRU00042"/>
    </source>
</evidence>
<proteinExistence type="predicted"/>
<dbReference type="SMART" id="SM00355">
    <property type="entry name" value="ZnF_C2H2"/>
    <property type="match status" value="17"/>
</dbReference>
<dbReference type="EMBL" id="OV170228">
    <property type="protein sequence ID" value="CAH0730171.1"/>
    <property type="molecule type" value="Genomic_DNA"/>
</dbReference>
<sequence>MRTIKIERQSETPRVELKIIRGSKKPRQTEARKNQQNLITILLNSNANPIRSKDSLGYGCAFCPEQFPEPTDLKKHFLVEHNSDRLIKYMTSRLFEHVVKLDITYLNCALCNTDMASLDDFMNHLKTEHKKEIHTNLRSSILPFKFDTPQLKCTICATEYLNFKLLQEHMNTHFGTHICHICSRGFVTERLLATHIRRHNNGEFKCEQCNKVFGNSERLKEHQKRVHLGFNKRNKCMVCNERFMDYWRKVDHMVKVHGAPPVVLKCQACERTFLNQRALARHTKKDHLMEKKHKCEECEMRFFSKSSLSRHMAKHTGDLKENEKRTPIKLEKKIRRGKTIRITITRKANGVAEVEKHQNNIKEILLNTNATPIRCRGGIGYACCFCVEQFPEAKDLKNHTRDSHSVDEKSIFMKGKDMHGYFVKLDITDLKCELCGQSIDNIEKMVNHLQLSHDKKLYTDIKDHIIPFKFGSGPLSCFMCLNVFNSFKALQEHMNVHYNNYLCGVCGAGFVNKNILLRHGDAHKIGTFTCEECSRTFDTARKKRLHDRSKHSGVNLPHKCGYCMERFKEVWKKQEHLFKIHGVKSPGINCQACDKSFETKHAWRLHTSRVHLMQRPHKCQHCEMEFYAKRELESHMVKHTGSREFKCDSCFKTYGRQKTLREHVRKVHN</sequence>
<dbReference type="AlphaFoldDB" id="A0A8J9YLQ0"/>
<feature type="domain" description="C2H2-type" evidence="6">
    <location>
        <begin position="264"/>
        <end position="292"/>
    </location>
</feature>
<reference evidence="7" key="1">
    <citation type="submission" date="2021-12" db="EMBL/GenBank/DDBJ databases">
        <authorList>
            <person name="Martin H S."/>
        </authorList>
    </citation>
    <scope>NUCLEOTIDE SEQUENCE</scope>
</reference>
<dbReference type="PROSITE" id="PS50157">
    <property type="entry name" value="ZINC_FINGER_C2H2_2"/>
    <property type="match status" value="11"/>
</dbReference>
<feature type="domain" description="C2H2-type" evidence="6">
    <location>
        <begin position="617"/>
        <end position="644"/>
    </location>
</feature>
<feature type="domain" description="C2H2-type" evidence="6">
    <location>
        <begin position="588"/>
        <end position="616"/>
    </location>
</feature>
<feature type="domain" description="C2H2-type" evidence="6">
    <location>
        <begin position="177"/>
        <end position="204"/>
    </location>
</feature>
<evidence type="ECO:0000256" key="1">
    <source>
        <dbReference type="ARBA" id="ARBA00022723"/>
    </source>
</evidence>
<keyword evidence="8" id="KW-1185">Reference proteome</keyword>
<dbReference type="InterPro" id="IPR013087">
    <property type="entry name" value="Znf_C2H2_type"/>
</dbReference>
<feature type="domain" description="C2H2-type" evidence="6">
    <location>
        <begin position="528"/>
        <end position="556"/>
    </location>
</feature>
<evidence type="ECO:0000259" key="6">
    <source>
        <dbReference type="PROSITE" id="PS50157"/>
    </source>
</evidence>
<keyword evidence="2" id="KW-0677">Repeat</keyword>
<name>A0A8J9YLQ0_9NEOP</name>
<dbReference type="PANTHER" id="PTHR24379">
    <property type="entry name" value="KRAB AND ZINC FINGER DOMAIN-CONTAINING"/>
    <property type="match status" value="1"/>
</dbReference>
<feature type="domain" description="C2H2-type" evidence="6">
    <location>
        <begin position="645"/>
        <end position="669"/>
    </location>
</feature>
<evidence type="ECO:0000256" key="4">
    <source>
        <dbReference type="ARBA" id="ARBA00022833"/>
    </source>
</evidence>
<evidence type="ECO:0000313" key="7">
    <source>
        <dbReference type="EMBL" id="CAH0730171.1"/>
    </source>
</evidence>
<keyword evidence="4" id="KW-0862">Zinc</keyword>
<evidence type="ECO:0000256" key="3">
    <source>
        <dbReference type="ARBA" id="ARBA00022771"/>
    </source>
</evidence>
<feature type="domain" description="C2H2-type" evidence="6">
    <location>
        <begin position="58"/>
        <end position="86"/>
    </location>
</feature>
<dbReference type="Proteomes" id="UP000838878">
    <property type="component" value="Chromosome 8"/>
</dbReference>
<dbReference type="OrthoDB" id="6077919at2759"/>
<feature type="domain" description="C2H2-type" evidence="6">
    <location>
        <begin position="381"/>
        <end position="409"/>
    </location>
</feature>
<keyword evidence="1" id="KW-0479">Metal-binding</keyword>
<feature type="domain" description="C2H2-type" evidence="6">
    <location>
        <begin position="204"/>
        <end position="232"/>
    </location>
</feature>
<dbReference type="InterPro" id="IPR036236">
    <property type="entry name" value="Znf_C2H2_sf"/>
</dbReference>